<protein>
    <submittedName>
        <fullName evidence="3">Helix-turn-helix domain-containing protein</fullName>
    </submittedName>
</protein>
<dbReference type="PANTHER" id="PTHR30204">
    <property type="entry name" value="REDOX-CYCLING DRUG-SENSING TRANSCRIPTIONAL ACTIVATOR SOXR"/>
    <property type="match status" value="1"/>
</dbReference>
<keyword evidence="4" id="KW-1185">Reference proteome</keyword>
<comment type="caution">
    <text evidence="3">The sequence shown here is derived from an EMBL/GenBank/DDBJ whole genome shotgun (WGS) entry which is preliminary data.</text>
</comment>
<reference evidence="3 4" key="1">
    <citation type="submission" date="2021-04" db="EMBL/GenBank/DDBJ databases">
        <authorList>
            <person name="Pira H."/>
            <person name="Risdian C."/>
            <person name="Wink J."/>
        </authorList>
    </citation>
    <scope>NUCLEOTIDE SEQUENCE [LARGE SCALE GENOMIC DNA]</scope>
    <source>
        <strain evidence="3 4">WHA3</strain>
    </source>
</reference>
<dbReference type="InterPro" id="IPR047057">
    <property type="entry name" value="MerR_fam"/>
</dbReference>
<evidence type="ECO:0000313" key="4">
    <source>
        <dbReference type="Proteomes" id="UP000722336"/>
    </source>
</evidence>
<accession>A0ABS6SI64</accession>
<feature type="coiled-coil region" evidence="1">
    <location>
        <begin position="82"/>
        <end position="116"/>
    </location>
</feature>
<proteinExistence type="predicted"/>
<dbReference type="PANTHER" id="PTHR30204:SF97">
    <property type="entry name" value="MERR FAMILY REGULATORY PROTEIN"/>
    <property type="match status" value="1"/>
</dbReference>
<dbReference type="InterPro" id="IPR000551">
    <property type="entry name" value="MerR-type_HTH_dom"/>
</dbReference>
<dbReference type="CDD" id="cd04781">
    <property type="entry name" value="HTH_MerR-like_sg6"/>
    <property type="match status" value="1"/>
</dbReference>
<evidence type="ECO:0000259" key="2">
    <source>
        <dbReference type="PROSITE" id="PS50937"/>
    </source>
</evidence>
<evidence type="ECO:0000313" key="3">
    <source>
        <dbReference type="EMBL" id="MBV7257621.1"/>
    </source>
</evidence>
<name>A0ABS6SI64_9SPHN</name>
<sequence>MPLKVDLRSRRKFMDISEVSRRAGVPASTLRYYESVGLIRSAGRHGLRRQFSPAVLERLALITLGQASGFSLGEIRDMFSESDDLTLDRTRLLQKAEELEIRVARLNAMRDGLLHAAACPAPRHLDCPTFRRLMTVAARIGRRNGPDRGFAAAGSGD</sequence>
<keyword evidence="1" id="KW-0175">Coiled coil</keyword>
<evidence type="ECO:0000256" key="1">
    <source>
        <dbReference type="SAM" id="Coils"/>
    </source>
</evidence>
<gene>
    <name evidence="3" type="ORF">KCG44_12585</name>
</gene>
<dbReference type="SMART" id="SM00422">
    <property type="entry name" value="HTH_MERR"/>
    <property type="match status" value="1"/>
</dbReference>
<dbReference type="Proteomes" id="UP000722336">
    <property type="component" value="Unassembled WGS sequence"/>
</dbReference>
<dbReference type="Pfam" id="PF13411">
    <property type="entry name" value="MerR_1"/>
    <property type="match status" value="1"/>
</dbReference>
<dbReference type="PROSITE" id="PS50937">
    <property type="entry name" value="HTH_MERR_2"/>
    <property type="match status" value="1"/>
</dbReference>
<feature type="domain" description="HTH merR-type" evidence="2">
    <location>
        <begin position="16"/>
        <end position="81"/>
    </location>
</feature>
<dbReference type="EMBL" id="JAGSPA010000004">
    <property type="protein sequence ID" value="MBV7257621.1"/>
    <property type="molecule type" value="Genomic_DNA"/>
</dbReference>
<organism evidence="3 4">
    <name type="scientific">Pacificimonas pallii</name>
    <dbReference type="NCBI Taxonomy" id="2827236"/>
    <lineage>
        <taxon>Bacteria</taxon>
        <taxon>Pseudomonadati</taxon>
        <taxon>Pseudomonadota</taxon>
        <taxon>Alphaproteobacteria</taxon>
        <taxon>Sphingomonadales</taxon>
        <taxon>Sphingosinicellaceae</taxon>
        <taxon>Pacificimonas</taxon>
    </lineage>
</organism>